<dbReference type="GO" id="GO:0022857">
    <property type="term" value="F:transmembrane transporter activity"/>
    <property type="evidence" value="ECO:0007669"/>
    <property type="project" value="InterPro"/>
</dbReference>
<reference evidence="9" key="1">
    <citation type="submission" date="2013-08" db="EMBL/GenBank/DDBJ databases">
        <authorList>
            <person name="Mendez C."/>
            <person name="Richter M."/>
            <person name="Ferrer M."/>
            <person name="Sanchez J."/>
        </authorList>
    </citation>
    <scope>NUCLEOTIDE SEQUENCE</scope>
</reference>
<protein>
    <submittedName>
        <fullName evidence="9">Transport integral membrane protein</fullName>
    </submittedName>
</protein>
<dbReference type="AlphaFoldDB" id="T1CV25"/>
<evidence type="ECO:0000256" key="7">
    <source>
        <dbReference type="SAM" id="Phobius"/>
    </source>
</evidence>
<evidence type="ECO:0000256" key="5">
    <source>
        <dbReference type="ARBA" id="ARBA00022989"/>
    </source>
</evidence>
<dbReference type="EMBL" id="AUZX01003507">
    <property type="protein sequence ID" value="EQD73715.1"/>
    <property type="molecule type" value="Genomic_DNA"/>
</dbReference>
<evidence type="ECO:0000256" key="6">
    <source>
        <dbReference type="ARBA" id="ARBA00023136"/>
    </source>
</evidence>
<dbReference type="PANTHER" id="PTHR42718">
    <property type="entry name" value="MAJOR FACILITATOR SUPERFAMILY MULTIDRUG TRANSPORTER MFSC"/>
    <property type="match status" value="1"/>
</dbReference>
<reference evidence="9" key="2">
    <citation type="journal article" date="2014" name="ISME J.">
        <title>Microbial stratification in low pH oxic and suboxic macroscopic growths along an acid mine drainage.</title>
        <authorList>
            <person name="Mendez-Garcia C."/>
            <person name="Mesa V."/>
            <person name="Sprenger R.R."/>
            <person name="Richter M."/>
            <person name="Diez M.S."/>
            <person name="Solano J."/>
            <person name="Bargiela R."/>
            <person name="Golyshina O.V."/>
            <person name="Manteca A."/>
            <person name="Ramos J.L."/>
            <person name="Gallego J.R."/>
            <person name="Llorente I."/>
            <person name="Martins Dos Santos V.A."/>
            <person name="Jensen O.N."/>
            <person name="Pelaez A.I."/>
            <person name="Sanchez J."/>
            <person name="Ferrer M."/>
        </authorList>
    </citation>
    <scope>NUCLEOTIDE SEQUENCE</scope>
</reference>
<accession>T1CV25</accession>
<evidence type="ECO:0000259" key="8">
    <source>
        <dbReference type="PROSITE" id="PS50850"/>
    </source>
</evidence>
<feature type="transmembrane region" description="Helical" evidence="7">
    <location>
        <begin position="57"/>
        <end position="75"/>
    </location>
</feature>
<keyword evidence="3" id="KW-1003">Cell membrane</keyword>
<dbReference type="PROSITE" id="PS50850">
    <property type="entry name" value="MFS"/>
    <property type="match status" value="1"/>
</dbReference>
<evidence type="ECO:0000256" key="1">
    <source>
        <dbReference type="ARBA" id="ARBA00004651"/>
    </source>
</evidence>
<dbReference type="GO" id="GO:0005886">
    <property type="term" value="C:plasma membrane"/>
    <property type="evidence" value="ECO:0007669"/>
    <property type="project" value="UniProtKB-SubCell"/>
</dbReference>
<dbReference type="InterPro" id="IPR020846">
    <property type="entry name" value="MFS_dom"/>
</dbReference>
<keyword evidence="4 7" id="KW-0812">Transmembrane</keyword>
<gene>
    <name evidence="9" type="ORF">B1A_04814</name>
</gene>
<keyword evidence="2" id="KW-0813">Transport</keyword>
<evidence type="ECO:0000313" key="9">
    <source>
        <dbReference type="EMBL" id="EQD73715.1"/>
    </source>
</evidence>
<proteinExistence type="predicted"/>
<comment type="caution">
    <text evidence="9">The sequence shown here is derived from an EMBL/GenBank/DDBJ whole genome shotgun (WGS) entry which is preliminary data.</text>
</comment>
<dbReference type="Gene3D" id="1.20.1250.20">
    <property type="entry name" value="MFS general substrate transporter like domains"/>
    <property type="match status" value="1"/>
</dbReference>
<dbReference type="InterPro" id="IPR036259">
    <property type="entry name" value="MFS_trans_sf"/>
</dbReference>
<comment type="subcellular location">
    <subcellularLocation>
        <location evidence="1">Cell membrane</location>
        <topology evidence="1">Multi-pass membrane protein</topology>
    </subcellularLocation>
</comment>
<evidence type="ECO:0000256" key="2">
    <source>
        <dbReference type="ARBA" id="ARBA00022448"/>
    </source>
</evidence>
<organism evidence="9">
    <name type="scientific">mine drainage metagenome</name>
    <dbReference type="NCBI Taxonomy" id="410659"/>
    <lineage>
        <taxon>unclassified sequences</taxon>
        <taxon>metagenomes</taxon>
        <taxon>ecological metagenomes</taxon>
    </lineage>
</organism>
<name>T1CV25_9ZZZZ</name>
<keyword evidence="5 7" id="KW-1133">Transmembrane helix</keyword>
<evidence type="ECO:0000256" key="3">
    <source>
        <dbReference type="ARBA" id="ARBA00022475"/>
    </source>
</evidence>
<dbReference type="PANTHER" id="PTHR42718:SF46">
    <property type="entry name" value="BLR6921 PROTEIN"/>
    <property type="match status" value="1"/>
</dbReference>
<keyword evidence="6 7" id="KW-0472">Membrane</keyword>
<sequence length="88" mass="9144">MVGAGVFPTFYFLSLYFQQVLGYSPLQAGLAFIPQTLGIVVGAQLAGRLVPRVGPRVLAVVGPALAAGGLAWLAFLGPHSDYLTSIVV</sequence>
<feature type="non-terminal residue" evidence="9">
    <location>
        <position position="88"/>
    </location>
</feature>
<feature type="transmembrane region" description="Helical" evidence="7">
    <location>
        <begin position="20"/>
        <end position="45"/>
    </location>
</feature>
<evidence type="ECO:0000256" key="4">
    <source>
        <dbReference type="ARBA" id="ARBA00022692"/>
    </source>
</evidence>
<dbReference type="SUPFAM" id="SSF103473">
    <property type="entry name" value="MFS general substrate transporter"/>
    <property type="match status" value="1"/>
</dbReference>
<feature type="domain" description="Major facilitator superfamily (MFS) profile" evidence="8">
    <location>
        <begin position="1"/>
        <end position="88"/>
    </location>
</feature>